<reference evidence="3 4" key="1">
    <citation type="submission" date="2016-09" db="EMBL/GenBank/DDBJ databases">
        <authorList>
            <person name="Capua I."/>
            <person name="De Benedictis P."/>
            <person name="Joannis T."/>
            <person name="Lombin L.H."/>
            <person name="Cattoli G."/>
        </authorList>
    </citation>
    <scope>NUCLEOTIDE SEQUENCE [LARGE SCALE GENOMIC DNA]</scope>
    <source>
        <strain evidence="3 4">LMG 25899</strain>
    </source>
</reference>
<dbReference type="InterPro" id="IPR058653">
    <property type="entry name" value="NfeD2_TM"/>
</dbReference>
<evidence type="ECO:0000313" key="4">
    <source>
        <dbReference type="Proteomes" id="UP000095256"/>
    </source>
</evidence>
<evidence type="ECO:0000256" key="1">
    <source>
        <dbReference type="SAM" id="Phobius"/>
    </source>
</evidence>
<dbReference type="Pfam" id="PF25842">
    <property type="entry name" value="NfeD_TM"/>
    <property type="match status" value="1"/>
</dbReference>
<dbReference type="STRING" id="762845.BCR26_05400"/>
<proteinExistence type="predicted"/>
<feature type="transmembrane region" description="Helical" evidence="1">
    <location>
        <begin position="65"/>
        <end position="88"/>
    </location>
</feature>
<dbReference type="EMBL" id="MIEK01000067">
    <property type="protein sequence ID" value="OEH80953.1"/>
    <property type="molecule type" value="Genomic_DNA"/>
</dbReference>
<feature type="transmembrane region" description="Helical" evidence="1">
    <location>
        <begin position="38"/>
        <end position="56"/>
    </location>
</feature>
<evidence type="ECO:0000259" key="2">
    <source>
        <dbReference type="Pfam" id="PF25842"/>
    </source>
</evidence>
<dbReference type="AlphaFoldDB" id="A0A1E5KSX2"/>
<accession>A0A1E5KSX2</accession>
<keyword evidence="1" id="KW-0472">Membrane</keyword>
<comment type="caution">
    <text evidence="3">The sequence shown here is derived from an EMBL/GenBank/DDBJ whole genome shotgun (WGS) entry which is preliminary data.</text>
</comment>
<feature type="domain" description="Membrane protein NfeD2 N-terminal transmembrane" evidence="2">
    <location>
        <begin position="4"/>
        <end position="94"/>
    </location>
</feature>
<organism evidence="3 4">
    <name type="scientific">Enterococcus rivorum</name>
    <dbReference type="NCBI Taxonomy" id="762845"/>
    <lineage>
        <taxon>Bacteria</taxon>
        <taxon>Bacillati</taxon>
        <taxon>Bacillota</taxon>
        <taxon>Bacilli</taxon>
        <taxon>Lactobacillales</taxon>
        <taxon>Enterococcaceae</taxon>
        <taxon>Enterococcus</taxon>
    </lineage>
</organism>
<keyword evidence="4" id="KW-1185">Reference proteome</keyword>
<evidence type="ECO:0000313" key="3">
    <source>
        <dbReference type="EMBL" id="OEH80953.1"/>
    </source>
</evidence>
<dbReference type="OrthoDB" id="1683445at2"/>
<keyword evidence="1" id="KW-0812">Transmembrane</keyword>
<dbReference type="Gene3D" id="2.40.50.140">
    <property type="entry name" value="Nucleic acid-binding proteins"/>
    <property type="match status" value="1"/>
</dbReference>
<name>A0A1E5KSX2_9ENTE</name>
<sequence>MMQGISIETIYFYVLIVCAAIAFLLVIFGDVFDFDGPIDPMLIIPWLAFVSLFGYLGERLHFNSLLVLLISAAIASGIVFFLNFYVLMPMRNAEATISISEKDMEGSTATVVTPIPPGGMGEIQFKSVTGSLSRPAAFYAPQDQPIERGSEVLIIEIKDRVCYVVPYEGSLKL</sequence>
<protein>
    <recommendedName>
        <fullName evidence="2">Membrane protein NfeD2 N-terminal transmembrane domain-containing protein</fullName>
    </recommendedName>
</protein>
<keyword evidence="1" id="KW-1133">Transmembrane helix</keyword>
<dbReference type="Proteomes" id="UP000095256">
    <property type="component" value="Unassembled WGS sequence"/>
</dbReference>
<dbReference type="InterPro" id="IPR012340">
    <property type="entry name" value="NA-bd_OB-fold"/>
</dbReference>
<feature type="transmembrane region" description="Helical" evidence="1">
    <location>
        <begin position="12"/>
        <end position="32"/>
    </location>
</feature>
<gene>
    <name evidence="3" type="ORF">BCR26_05400</name>
</gene>